<dbReference type="EMBL" id="CP009268">
    <property type="protein sequence ID" value="AJA51433.1"/>
    <property type="molecule type" value="Genomic_DNA"/>
</dbReference>
<dbReference type="KEGG" id="cpae:CPAST_c13460"/>
<keyword evidence="6 10" id="KW-0460">Magnesium</keyword>
<dbReference type="GO" id="GO:0036222">
    <property type="term" value="F:XTP diphosphatase activity"/>
    <property type="evidence" value="ECO:0007669"/>
    <property type="project" value="UniProtKB-UniRule"/>
</dbReference>
<dbReference type="GO" id="GO:0005829">
    <property type="term" value="C:cytosol"/>
    <property type="evidence" value="ECO:0007669"/>
    <property type="project" value="TreeGrafter"/>
</dbReference>
<keyword evidence="5 10" id="KW-0378">Hydrolase</keyword>
<dbReference type="CDD" id="cd00515">
    <property type="entry name" value="HAM1"/>
    <property type="match status" value="1"/>
</dbReference>
<feature type="binding site" evidence="10">
    <location>
        <position position="71"/>
    </location>
    <ligand>
        <name>Mg(2+)</name>
        <dbReference type="ChEBI" id="CHEBI:18420"/>
    </ligand>
</feature>
<dbReference type="GO" id="GO:0046872">
    <property type="term" value="F:metal ion binding"/>
    <property type="evidence" value="ECO:0007669"/>
    <property type="project" value="UniProtKB-KW"/>
</dbReference>
<comment type="function">
    <text evidence="10">Pyrophosphatase that catalyzes the hydrolysis of nucleoside triphosphates to their monophosphate derivatives, with a high preference for the non-canonical purine nucleotides XTP (xanthosine triphosphate), dITP (deoxyinosine triphosphate) and ITP. Seems to function as a house-cleaning enzyme that removes non-canonical purine nucleotides from the nucleotide pool, thus preventing their incorporation into DNA/RNA and avoiding chromosomal lesions.</text>
</comment>
<evidence type="ECO:0000256" key="11">
    <source>
        <dbReference type="RuleBase" id="RU003781"/>
    </source>
</evidence>
<evidence type="ECO:0000256" key="5">
    <source>
        <dbReference type="ARBA" id="ARBA00022801"/>
    </source>
</evidence>
<accession>A0A0H3J8P5</accession>
<feature type="binding site" evidence="10">
    <location>
        <begin position="182"/>
        <end position="183"/>
    </location>
    <ligand>
        <name>substrate</name>
    </ligand>
</feature>
<dbReference type="FunFam" id="3.90.950.10:FF:000001">
    <property type="entry name" value="dITP/XTP pyrophosphatase"/>
    <property type="match status" value="1"/>
</dbReference>
<dbReference type="GO" id="GO:0036220">
    <property type="term" value="F:ITP diphosphatase activity"/>
    <property type="evidence" value="ECO:0007669"/>
    <property type="project" value="UniProtKB-UniRule"/>
</dbReference>
<keyword evidence="4 10" id="KW-0547">Nucleotide-binding</keyword>
<evidence type="ECO:0000313" key="13">
    <source>
        <dbReference type="EMBL" id="KRU12560.1"/>
    </source>
</evidence>
<dbReference type="NCBIfam" id="TIGR00042">
    <property type="entry name" value="RdgB/HAM1 family non-canonical purine NTP pyrophosphatase"/>
    <property type="match status" value="1"/>
</dbReference>
<evidence type="ECO:0000256" key="9">
    <source>
        <dbReference type="ARBA" id="ARBA00052017"/>
    </source>
</evidence>
<evidence type="ECO:0000256" key="2">
    <source>
        <dbReference type="ARBA" id="ARBA00011738"/>
    </source>
</evidence>
<dbReference type="GO" id="GO:0009117">
    <property type="term" value="P:nucleotide metabolic process"/>
    <property type="evidence" value="ECO:0007669"/>
    <property type="project" value="UniProtKB-KW"/>
</dbReference>
<keyword evidence="3 10" id="KW-0479">Metal-binding</keyword>
<feature type="binding site" evidence="10">
    <location>
        <position position="72"/>
    </location>
    <ligand>
        <name>substrate</name>
    </ligand>
</feature>
<comment type="similarity">
    <text evidence="1 10 11">Belongs to the HAM1 NTPase family.</text>
</comment>
<comment type="caution">
    <text evidence="10">Lacks conserved residue(s) required for the propagation of feature annotation.</text>
</comment>
<evidence type="ECO:0000313" key="14">
    <source>
        <dbReference type="Proteomes" id="UP000028042"/>
    </source>
</evidence>
<keyword evidence="7 10" id="KW-0546">Nucleotide metabolism</keyword>
<dbReference type="HAMAP" id="MF_01405">
    <property type="entry name" value="Non_canon_purine_NTPase"/>
    <property type="match status" value="1"/>
</dbReference>
<dbReference type="InterPro" id="IPR029001">
    <property type="entry name" value="ITPase-like_fam"/>
</dbReference>
<comment type="catalytic activity">
    <reaction evidence="9 10">
        <text>XTP + H2O = XMP + diphosphate + H(+)</text>
        <dbReference type="Rhea" id="RHEA:28610"/>
        <dbReference type="ChEBI" id="CHEBI:15377"/>
        <dbReference type="ChEBI" id="CHEBI:15378"/>
        <dbReference type="ChEBI" id="CHEBI:33019"/>
        <dbReference type="ChEBI" id="CHEBI:57464"/>
        <dbReference type="ChEBI" id="CHEBI:61314"/>
        <dbReference type="EC" id="3.6.1.66"/>
    </reaction>
</comment>
<name>A0A0H3J8P5_CLOPA</name>
<dbReference type="Pfam" id="PF01725">
    <property type="entry name" value="Ham1p_like"/>
    <property type="match status" value="1"/>
</dbReference>
<comment type="subunit">
    <text evidence="2 10">Homodimer.</text>
</comment>
<dbReference type="InterPro" id="IPR002637">
    <property type="entry name" value="RdgB/HAM1"/>
</dbReference>
<dbReference type="RefSeq" id="WP_003446289.1">
    <property type="nucleotide sequence ID" value="NZ_ANZB01000009.1"/>
</dbReference>
<evidence type="ECO:0000256" key="7">
    <source>
        <dbReference type="ARBA" id="ARBA00023080"/>
    </source>
</evidence>
<dbReference type="GeneID" id="93073524"/>
<dbReference type="KEGG" id="cpat:CLPA_c13460"/>
<protein>
    <recommendedName>
        <fullName evidence="10">dITP/XTP pyrophosphatase</fullName>
        <ecNumber evidence="10">3.6.1.66</ecNumber>
    </recommendedName>
    <alternativeName>
        <fullName evidence="10">Non-canonical purine NTP pyrophosphatase</fullName>
    </alternativeName>
    <alternativeName>
        <fullName evidence="10">Non-standard purine NTP pyrophosphatase</fullName>
    </alternativeName>
    <alternativeName>
        <fullName evidence="10">Nucleoside-triphosphate diphosphatase</fullName>
    </alternativeName>
    <alternativeName>
        <fullName evidence="10">Nucleoside-triphosphate pyrophosphatase</fullName>
        <shortName evidence="10">NTPase</shortName>
    </alternativeName>
</protein>
<reference evidence="12 15" key="1">
    <citation type="journal article" date="2015" name="Genome Announc.">
        <title>Complete Genome Sequence of the Nitrogen-Fixing and Solvent-Producing Clostridium pasteurianum DSM 525.</title>
        <authorList>
            <person name="Poehlein A."/>
            <person name="Grosse-Honebrink A."/>
            <person name="Zhang Y."/>
            <person name="Minton N.P."/>
            <person name="Daniel R."/>
        </authorList>
    </citation>
    <scope>NUCLEOTIDE SEQUENCE [LARGE SCALE GENOMIC DNA]</scope>
    <source>
        <strain evidence="12">DSM 525</strain>
        <strain evidence="15">DSM 525 / ATCC 6013</strain>
    </source>
</reference>
<evidence type="ECO:0000256" key="4">
    <source>
        <dbReference type="ARBA" id="ARBA00022741"/>
    </source>
</evidence>
<evidence type="ECO:0000256" key="6">
    <source>
        <dbReference type="ARBA" id="ARBA00022842"/>
    </source>
</evidence>
<dbReference type="PANTHER" id="PTHR11067">
    <property type="entry name" value="INOSINE TRIPHOSPHATE PYROPHOSPHATASE/HAM1 PROTEIN"/>
    <property type="match status" value="1"/>
</dbReference>
<evidence type="ECO:0000313" key="12">
    <source>
        <dbReference type="EMBL" id="AJA51433.1"/>
    </source>
</evidence>
<evidence type="ECO:0000256" key="1">
    <source>
        <dbReference type="ARBA" id="ARBA00008023"/>
    </source>
</evidence>
<comment type="catalytic activity">
    <reaction evidence="10">
        <text>ITP + H2O = IMP + diphosphate + H(+)</text>
        <dbReference type="Rhea" id="RHEA:29399"/>
        <dbReference type="ChEBI" id="CHEBI:15377"/>
        <dbReference type="ChEBI" id="CHEBI:15378"/>
        <dbReference type="ChEBI" id="CHEBI:33019"/>
        <dbReference type="ChEBI" id="CHEBI:58053"/>
        <dbReference type="ChEBI" id="CHEBI:61402"/>
        <dbReference type="EC" id="3.6.1.66"/>
    </reaction>
</comment>
<dbReference type="Proteomes" id="UP000028042">
    <property type="component" value="Unassembled WGS sequence"/>
</dbReference>
<comment type="catalytic activity">
    <reaction evidence="8 10">
        <text>dITP + H2O = dIMP + diphosphate + H(+)</text>
        <dbReference type="Rhea" id="RHEA:28342"/>
        <dbReference type="ChEBI" id="CHEBI:15377"/>
        <dbReference type="ChEBI" id="CHEBI:15378"/>
        <dbReference type="ChEBI" id="CHEBI:33019"/>
        <dbReference type="ChEBI" id="CHEBI:61194"/>
        <dbReference type="ChEBI" id="CHEBI:61382"/>
        <dbReference type="EC" id="3.6.1.66"/>
    </reaction>
</comment>
<dbReference type="PANTHER" id="PTHR11067:SF9">
    <property type="entry name" value="INOSINE TRIPHOSPHATE PYROPHOSPHATASE"/>
    <property type="match status" value="1"/>
</dbReference>
<evidence type="ECO:0000256" key="3">
    <source>
        <dbReference type="ARBA" id="ARBA00022723"/>
    </source>
</evidence>
<dbReference type="GO" id="GO:0000166">
    <property type="term" value="F:nucleotide binding"/>
    <property type="evidence" value="ECO:0007669"/>
    <property type="project" value="UniProtKB-KW"/>
</dbReference>
<dbReference type="GO" id="GO:0009146">
    <property type="term" value="P:purine nucleoside triphosphate catabolic process"/>
    <property type="evidence" value="ECO:0007669"/>
    <property type="project" value="UniProtKB-UniRule"/>
</dbReference>
<reference evidence="13" key="2">
    <citation type="submission" date="2015-10" db="EMBL/GenBank/DDBJ databases">
        <title>Improved Draft Genome Sequence of Clostridium pasteurianum Strain ATCC 6013 (DSM 525) Using a Hybrid Next-Generation Sequencing Approach.</title>
        <authorList>
            <person name="Pyne M.E."/>
            <person name="Utturkar S.M."/>
            <person name="Brown S.D."/>
            <person name="Moo-Young M."/>
            <person name="Chung D.A."/>
            <person name="Chou P.C."/>
        </authorList>
    </citation>
    <scope>NUCLEOTIDE SEQUENCE</scope>
    <source>
        <strain evidence="13">ATCC 6013</strain>
    </source>
</reference>
<comment type="cofactor">
    <cofactor evidence="10">
        <name>Mg(2+)</name>
        <dbReference type="ChEBI" id="CHEBI:18420"/>
    </cofactor>
    <text evidence="10">Binds 1 Mg(2+) ion per subunit.</text>
</comment>
<dbReference type="EMBL" id="JPGY02000001">
    <property type="protein sequence ID" value="KRU12560.1"/>
    <property type="molecule type" value="Genomic_DNA"/>
</dbReference>
<feature type="active site" description="Proton acceptor" evidence="10">
    <location>
        <position position="71"/>
    </location>
</feature>
<dbReference type="PATRIC" id="fig|1262449.3.peg.2765"/>
<evidence type="ECO:0000256" key="8">
    <source>
        <dbReference type="ARBA" id="ARBA00051875"/>
    </source>
</evidence>
<dbReference type="InterPro" id="IPR020922">
    <property type="entry name" value="dITP/XTP_pyrophosphatase"/>
</dbReference>
<reference evidence="13 14" key="3">
    <citation type="journal article" name="Genome Announc.">
        <title>Improved Draft Genome Sequence of Clostridium pasteurianum Strain ATCC 6013 (DSM 525) Using a Hybrid Next-Generation Sequencing Approach.</title>
        <authorList>
            <person name="Pyne M.E."/>
            <person name="Utturkar S."/>
            <person name="Brown S.D."/>
            <person name="Moo-Young M."/>
            <person name="Chung D.A."/>
            <person name="Chou C.P."/>
        </authorList>
    </citation>
    <scope>NUCLEOTIDE SEQUENCE [LARGE SCALE GENOMIC DNA]</scope>
    <source>
        <strain evidence="13 14">ATCC 6013</strain>
    </source>
</reference>
<dbReference type="GO" id="GO:0035870">
    <property type="term" value="F:dITP diphosphatase activity"/>
    <property type="evidence" value="ECO:0007669"/>
    <property type="project" value="UniProtKB-UniRule"/>
</dbReference>
<dbReference type="Proteomes" id="UP000030905">
    <property type="component" value="Chromosome"/>
</dbReference>
<sequence>MNKLIVASNNQGKIKEIKEILKNFQLEVFSLKDLQIDIDVVEDGSTFMENAYKKAKEIYNITKGYMVLADDSGLMVDALNGAPGVLSARFSGEHGNDEKNNEKLISMLKGKGKGDRKARFVCALVLIMDNYEEIKVQEQVEGIILEDRRGKDGFGYDPLFYIPEIKKTFAEMTSSEKNSISHRGRALNQLKQVLNSGGYSFTPSEF</sequence>
<proteinExistence type="inferred from homology"/>
<feature type="binding site" evidence="10">
    <location>
        <begin position="8"/>
        <end position="13"/>
    </location>
    <ligand>
        <name>substrate</name>
    </ligand>
</feature>
<keyword evidence="15" id="KW-1185">Reference proteome</keyword>
<organism evidence="12 15">
    <name type="scientific">Clostridium pasteurianum DSM 525 = ATCC 6013</name>
    <dbReference type="NCBI Taxonomy" id="1262449"/>
    <lineage>
        <taxon>Bacteria</taxon>
        <taxon>Bacillati</taxon>
        <taxon>Bacillota</taxon>
        <taxon>Clostridia</taxon>
        <taxon>Eubacteriales</taxon>
        <taxon>Clostridiaceae</taxon>
        <taxon>Clostridium</taxon>
    </lineage>
</organism>
<feature type="binding site" evidence="10">
    <location>
        <begin position="154"/>
        <end position="157"/>
    </location>
    <ligand>
        <name>substrate</name>
    </ligand>
</feature>
<dbReference type="eggNOG" id="COG0127">
    <property type="taxonomic scope" value="Bacteria"/>
</dbReference>
<evidence type="ECO:0000313" key="15">
    <source>
        <dbReference type="Proteomes" id="UP000030905"/>
    </source>
</evidence>
<evidence type="ECO:0000256" key="10">
    <source>
        <dbReference type="HAMAP-Rule" id="MF_01405"/>
    </source>
</evidence>
<gene>
    <name evidence="12" type="ORF">CLPA_c13460</name>
    <name evidence="13" type="ORF">CP6013_01808</name>
</gene>
<feature type="binding site" evidence="10">
    <location>
        <position position="177"/>
    </location>
    <ligand>
        <name>substrate</name>
    </ligand>
</feature>
<dbReference type="NCBIfam" id="NF011397">
    <property type="entry name" value="PRK14822.1"/>
    <property type="match status" value="1"/>
</dbReference>
<dbReference type="GO" id="GO:0017111">
    <property type="term" value="F:ribonucleoside triphosphate phosphatase activity"/>
    <property type="evidence" value="ECO:0007669"/>
    <property type="project" value="InterPro"/>
</dbReference>
<dbReference type="Gene3D" id="3.90.950.10">
    <property type="match status" value="1"/>
</dbReference>
<dbReference type="EC" id="3.6.1.66" evidence="10"/>
<dbReference type="SUPFAM" id="SSF52972">
    <property type="entry name" value="ITPase-like"/>
    <property type="match status" value="1"/>
</dbReference>
<dbReference type="AlphaFoldDB" id="A0A0H3J8P5"/>